<evidence type="ECO:0000313" key="1">
    <source>
        <dbReference type="EMBL" id="GJQ13289.1"/>
    </source>
</evidence>
<reference evidence="1" key="1">
    <citation type="journal article" date="2022" name="Proc. Natl. Acad. Sci. U.S.A.">
        <title>Life cycle and functional genomics of the unicellular red alga Galdieria for elucidating algal and plant evolution and industrial use.</title>
        <authorList>
            <person name="Hirooka S."/>
            <person name="Itabashi T."/>
            <person name="Ichinose T.M."/>
            <person name="Onuma R."/>
            <person name="Fujiwara T."/>
            <person name="Yamashita S."/>
            <person name="Jong L.W."/>
            <person name="Tomita R."/>
            <person name="Iwane A.H."/>
            <person name="Miyagishima S.Y."/>
        </authorList>
    </citation>
    <scope>NUCLEOTIDE SEQUENCE</scope>
    <source>
        <strain evidence="1">NBRC 102759</strain>
    </source>
</reference>
<evidence type="ECO:0000313" key="2">
    <source>
        <dbReference type="Proteomes" id="UP001061958"/>
    </source>
</evidence>
<comment type="caution">
    <text evidence="1">The sequence shown here is derived from an EMBL/GenBank/DDBJ whole genome shotgun (WGS) entry which is preliminary data.</text>
</comment>
<dbReference type="EMBL" id="BQMJ01000042">
    <property type="protein sequence ID" value="GJQ13289.1"/>
    <property type="molecule type" value="Genomic_DNA"/>
</dbReference>
<reference evidence="1" key="2">
    <citation type="submission" date="2022-01" db="EMBL/GenBank/DDBJ databases">
        <authorList>
            <person name="Hirooka S."/>
            <person name="Miyagishima S.Y."/>
        </authorList>
    </citation>
    <scope>NUCLEOTIDE SEQUENCE</scope>
    <source>
        <strain evidence="1">NBRC 102759</strain>
    </source>
</reference>
<keyword evidence="2" id="KW-1185">Reference proteome</keyword>
<organism evidence="1 2">
    <name type="scientific">Galdieria partita</name>
    <dbReference type="NCBI Taxonomy" id="83374"/>
    <lineage>
        <taxon>Eukaryota</taxon>
        <taxon>Rhodophyta</taxon>
        <taxon>Bangiophyceae</taxon>
        <taxon>Galdieriales</taxon>
        <taxon>Galdieriaceae</taxon>
        <taxon>Galdieria</taxon>
    </lineage>
</organism>
<accession>A0A9C7PZ90</accession>
<dbReference type="Proteomes" id="UP001061958">
    <property type="component" value="Unassembled WGS sequence"/>
</dbReference>
<sequence length="201" mass="23310">MKFRIEVDLNVSCEDFWKYRAHSKLLSYQVKRGGLDRIETVEEGVQDNGTYYRRMHIFPKMEFLELSKSIKRHVEQKFTGLHDYQWWEEDGSLVQCFETRPLGFLANHVLTEGKMELTKISDTVCRYSLTGSVDVHFLGLGPIVEAAVVHNMKKFYKGGFRDSVNEFFQHSFSEDEEFLALDCNSSLNSIRTATIRSCGDV</sequence>
<name>A0A9C7PZ90_9RHOD</name>
<dbReference type="AlphaFoldDB" id="A0A9C7PZ90"/>
<dbReference type="OrthoDB" id="10280981at2759"/>
<proteinExistence type="predicted"/>
<gene>
    <name evidence="1" type="ORF">GpartN1_g5080.t1</name>
</gene>
<protein>
    <submittedName>
        <fullName evidence="1">Uncharacterized protein</fullName>
    </submittedName>
</protein>